<keyword evidence="3" id="KW-1185">Reference proteome</keyword>
<feature type="coiled-coil region" evidence="1">
    <location>
        <begin position="67"/>
        <end position="94"/>
    </location>
</feature>
<dbReference type="AlphaFoldDB" id="A0A8J6C7T6"/>
<evidence type="ECO:0000313" key="3">
    <source>
        <dbReference type="Proteomes" id="UP000751190"/>
    </source>
</evidence>
<sequence length="161" mass="17152">MTDGAAWASVVQSSELASVPARVLARSVAVLHDRRASRRAELLVLDERIASERAALAAVDAASDAQHAALDAELDELERARARVEAELGTLTHNVCAAEVVVEGERENVAAAERAGAQLAAVWRAVKAAEEEALRKAAELRELKAELHARNVELALVSHIA</sequence>
<reference evidence="2" key="1">
    <citation type="submission" date="2021-05" db="EMBL/GenBank/DDBJ databases">
        <title>The genome of the haptophyte Pavlova lutheri (Diacronema luteri, Pavlovales) - a model for lipid biosynthesis in eukaryotic algae.</title>
        <authorList>
            <person name="Hulatt C.J."/>
            <person name="Posewitz M.C."/>
        </authorList>
    </citation>
    <scope>NUCLEOTIDE SEQUENCE</scope>
    <source>
        <strain evidence="2">NIVA-4/92</strain>
    </source>
</reference>
<accession>A0A8J6C7T6</accession>
<dbReference type="Proteomes" id="UP000751190">
    <property type="component" value="Unassembled WGS sequence"/>
</dbReference>
<organism evidence="2 3">
    <name type="scientific">Diacronema lutheri</name>
    <name type="common">Unicellular marine alga</name>
    <name type="synonym">Monochrysis lutheri</name>
    <dbReference type="NCBI Taxonomy" id="2081491"/>
    <lineage>
        <taxon>Eukaryota</taxon>
        <taxon>Haptista</taxon>
        <taxon>Haptophyta</taxon>
        <taxon>Pavlovophyceae</taxon>
        <taxon>Pavlovales</taxon>
        <taxon>Pavlovaceae</taxon>
        <taxon>Diacronema</taxon>
    </lineage>
</organism>
<evidence type="ECO:0000313" key="2">
    <source>
        <dbReference type="EMBL" id="KAG8457913.1"/>
    </source>
</evidence>
<keyword evidence="1" id="KW-0175">Coiled coil</keyword>
<gene>
    <name evidence="2" type="ORF">KFE25_011979</name>
</gene>
<protein>
    <submittedName>
        <fullName evidence="2">Uncharacterized protein</fullName>
    </submittedName>
</protein>
<comment type="caution">
    <text evidence="2">The sequence shown here is derived from an EMBL/GenBank/DDBJ whole genome shotgun (WGS) entry which is preliminary data.</text>
</comment>
<name>A0A8J6C7T6_DIALT</name>
<proteinExistence type="predicted"/>
<evidence type="ECO:0000256" key="1">
    <source>
        <dbReference type="SAM" id="Coils"/>
    </source>
</evidence>
<dbReference type="EMBL" id="JAGTXO010000060">
    <property type="protein sequence ID" value="KAG8457913.1"/>
    <property type="molecule type" value="Genomic_DNA"/>
</dbReference>